<evidence type="ECO:0000256" key="3">
    <source>
        <dbReference type="ARBA" id="ARBA00022759"/>
    </source>
</evidence>
<evidence type="ECO:0000256" key="1">
    <source>
        <dbReference type="ARBA" id="ARBA00001968"/>
    </source>
</evidence>
<evidence type="ECO:0000256" key="5">
    <source>
        <dbReference type="ARBA" id="ARBA00035648"/>
    </source>
</evidence>
<feature type="domain" description="Endoribonuclease YicC-like C-terminal" evidence="7">
    <location>
        <begin position="173"/>
        <end position="291"/>
    </location>
</feature>
<evidence type="ECO:0000259" key="6">
    <source>
        <dbReference type="Pfam" id="PF03755"/>
    </source>
</evidence>
<organism evidence="8 9">
    <name type="scientific">Bacillus chungangensis</name>
    <dbReference type="NCBI Taxonomy" id="587633"/>
    <lineage>
        <taxon>Bacteria</taxon>
        <taxon>Bacillati</taxon>
        <taxon>Bacillota</taxon>
        <taxon>Bacilli</taxon>
        <taxon>Bacillales</taxon>
        <taxon>Bacillaceae</taxon>
        <taxon>Bacillus</taxon>
    </lineage>
</organism>
<sequence length="291" mass="33979">MVVSMTGYGRGVSKSDTYQVTVEIKTMNHRYMECMIRMPKQYVRIENVIKKSISQYIQRGKIEVFVMLEGEGFVQRTLAIDWNLLDEYYQALVKIIDQYNLDETMNLSNLLRHPEIMIVEEKEAFNEQIENHIFAAIQEAIQEVMEMRKAEGAALKKELKMYLLQVRDSAAFIKAKSPDVFQQYRERLEKKIREYVHESIDEARLLAEIALYADKSDISEEIARLESHLMQFEKTLDVETLVGRKLDFLIQEMNREINTIGSKAHDAAITAAVVELKSNLEKMREQIQNIE</sequence>
<dbReference type="InterPro" id="IPR013551">
    <property type="entry name" value="YicC-like_C"/>
</dbReference>
<dbReference type="NCBIfam" id="TIGR00255">
    <property type="entry name" value="YicC/YloC family endoribonuclease"/>
    <property type="match status" value="1"/>
</dbReference>
<name>A0ABT9WRN9_9BACI</name>
<keyword evidence="9" id="KW-1185">Reference proteome</keyword>
<dbReference type="PANTHER" id="PTHR30636:SF3">
    <property type="entry name" value="UPF0701 PROTEIN YICC"/>
    <property type="match status" value="1"/>
</dbReference>
<reference evidence="8 9" key="1">
    <citation type="submission" date="2023-07" db="EMBL/GenBank/DDBJ databases">
        <title>Genomic Encyclopedia of Type Strains, Phase IV (KMG-IV): sequencing the most valuable type-strain genomes for metagenomic binning, comparative biology and taxonomic classification.</title>
        <authorList>
            <person name="Goeker M."/>
        </authorList>
    </citation>
    <scope>NUCLEOTIDE SEQUENCE [LARGE SCALE GENOMIC DNA]</scope>
    <source>
        <strain evidence="8 9">DSM 23837</strain>
    </source>
</reference>
<evidence type="ECO:0000313" key="8">
    <source>
        <dbReference type="EMBL" id="MDQ0175880.1"/>
    </source>
</evidence>
<evidence type="ECO:0000313" key="9">
    <source>
        <dbReference type="Proteomes" id="UP001223586"/>
    </source>
</evidence>
<comment type="cofactor">
    <cofactor evidence="1">
        <name>a divalent metal cation</name>
        <dbReference type="ChEBI" id="CHEBI:60240"/>
    </cofactor>
</comment>
<evidence type="ECO:0000259" key="7">
    <source>
        <dbReference type="Pfam" id="PF08340"/>
    </source>
</evidence>
<dbReference type="Pfam" id="PF08340">
    <property type="entry name" value="YicC-like_C"/>
    <property type="match status" value="1"/>
</dbReference>
<comment type="caution">
    <text evidence="8">The sequence shown here is derived from an EMBL/GenBank/DDBJ whole genome shotgun (WGS) entry which is preliminary data.</text>
</comment>
<dbReference type="Pfam" id="PF03755">
    <property type="entry name" value="YicC-like_N"/>
    <property type="match status" value="1"/>
</dbReference>
<gene>
    <name evidence="8" type="ORF">J2S08_001716</name>
</gene>
<keyword evidence="3" id="KW-0255">Endonuclease</keyword>
<accession>A0ABT9WRN9</accession>
<evidence type="ECO:0000256" key="4">
    <source>
        <dbReference type="ARBA" id="ARBA00022801"/>
    </source>
</evidence>
<proteinExistence type="inferred from homology"/>
<protein>
    <submittedName>
        <fullName evidence="8">Uncharacterized protein (TIGR00255 family)</fullName>
    </submittedName>
</protein>
<comment type="similarity">
    <text evidence="5">Belongs to the YicC/YloC family.</text>
</comment>
<dbReference type="RefSeq" id="WP_307228563.1">
    <property type="nucleotide sequence ID" value="NZ_JAUSTT010000008.1"/>
</dbReference>
<keyword evidence="4" id="KW-0378">Hydrolase</keyword>
<dbReference type="EMBL" id="JAUSTT010000008">
    <property type="protein sequence ID" value="MDQ0175880.1"/>
    <property type="molecule type" value="Genomic_DNA"/>
</dbReference>
<keyword evidence="2" id="KW-0540">Nuclease</keyword>
<dbReference type="PANTHER" id="PTHR30636">
    <property type="entry name" value="UPF0701 PROTEIN YICC"/>
    <property type="match status" value="1"/>
</dbReference>
<dbReference type="InterPro" id="IPR013527">
    <property type="entry name" value="YicC-like_N"/>
</dbReference>
<evidence type="ECO:0000256" key="2">
    <source>
        <dbReference type="ARBA" id="ARBA00022722"/>
    </source>
</evidence>
<dbReference type="InterPro" id="IPR005229">
    <property type="entry name" value="YicC/YloC-like"/>
</dbReference>
<dbReference type="Proteomes" id="UP001223586">
    <property type="component" value="Unassembled WGS sequence"/>
</dbReference>
<feature type="domain" description="Endoribonuclease YicC-like N-terminal" evidence="6">
    <location>
        <begin position="3"/>
        <end position="157"/>
    </location>
</feature>